<feature type="region of interest" description="Disordered" evidence="2">
    <location>
        <begin position="924"/>
        <end position="982"/>
    </location>
</feature>
<dbReference type="Proteomes" id="UP000274756">
    <property type="component" value="Unassembled WGS sequence"/>
</dbReference>
<protein>
    <submittedName>
        <fullName evidence="6">TLDc domain-containing protein</fullName>
    </submittedName>
</protein>
<name>A0A158Q4S4_DRAME</name>
<proteinExistence type="predicted"/>
<gene>
    <name evidence="3" type="ORF">DME_LOCUS625</name>
</gene>
<evidence type="ECO:0000256" key="1">
    <source>
        <dbReference type="SAM" id="Coils"/>
    </source>
</evidence>
<keyword evidence="1" id="KW-0175">Coiled coil</keyword>
<evidence type="ECO:0000313" key="5">
    <source>
        <dbReference type="Proteomes" id="UP000274756"/>
    </source>
</evidence>
<feature type="region of interest" description="Disordered" evidence="2">
    <location>
        <begin position="800"/>
        <end position="860"/>
    </location>
</feature>
<feature type="region of interest" description="Disordered" evidence="2">
    <location>
        <begin position="445"/>
        <end position="479"/>
    </location>
</feature>
<keyword evidence="5" id="KW-1185">Reference proteome</keyword>
<feature type="compositionally biased region" description="Low complexity" evidence="2">
    <location>
        <begin position="800"/>
        <end position="820"/>
    </location>
</feature>
<dbReference type="AlphaFoldDB" id="A0A158Q4S4"/>
<feature type="compositionally biased region" description="Low complexity" evidence="2">
    <location>
        <begin position="948"/>
        <end position="959"/>
    </location>
</feature>
<evidence type="ECO:0000256" key="2">
    <source>
        <dbReference type="SAM" id="MobiDB-lite"/>
    </source>
</evidence>
<feature type="coiled-coil region" evidence="1">
    <location>
        <begin position="89"/>
        <end position="123"/>
    </location>
</feature>
<feature type="region of interest" description="Disordered" evidence="2">
    <location>
        <begin position="510"/>
        <end position="560"/>
    </location>
</feature>
<sequence>MENSNKNASDLTSNGNSTFLTDEGKKIKDVCVEPLNIVNSVSMYSVHSLDDSDFRLMLSNAAKPQYHGRFGNKKKSMIPRMYNTRRLSYNDEEKLSEEADKLLEEFRREAEENQRKVDIESERKHGIVRAFIKEISQEIISNQYGTPLINNNNSNSNNIVINNDESNEKTNKKKRLVDNSVEILIKDELLNGGRDKWRRSNETIKTGNNTNESYEIVSNNNANIAYIDEEECVDGANLSSGASFVINDFNNRMRMPNSDRYNKLYVQGNVVQEMHALNDNNEWNESDKNYWNVNKNPTGYYRNNFSKGNSNYDDNSFKYTSGELHLYGNKHGKYEIIKSPKSFYFNFQSNNNIDNDAGLTSGRSVNHPTEKFLEPYEESKINKEEEIGNSDERKEVEDEIIPTNEISFNKSNIYFTQNYLQPVQNTKLIGTLFLMNEYGKLGSPLKNTDNLTVKAESPSMTQASKVSGQKKREKAKSGKEYKSVYLAESAEGYMGNLSPDEILKCIEGESQARTKTSQRKDKAKDSTTKIASGKKKDKRQNLNGKTSPKEIVNPQLQSSEELSLNMNDAKQVETISEEILTDAKEDKIISEEILPSIKTSGEAINTYEEKSLAKNELYKKSVVEEIEEEYLSADEGIETISEKDTCSLMKSDGKVALTHFKGGILHLTKSDYEKLLEEKHPIEEQLEIEREIRKKVQVEEAEFIEVTRKKKIPSVEKKALSSVQKLRGTSHRISGNIASNRRGSAQLYTESINNKNQRYKHNISSRRQASLGDFIGGNENIQGSGRRKVSHLDAIPILTTPSYSSTSSESKSTSLHEASSATSRQASPDRGVVSSKNISGKDDVPVSSSLNPSSVKPDDIPYIRQDFSVEQSLSEISRIVVAKNIRKTDIRKRLSARKSVFLSTGKLSLTEPQKSWAEIAKSKTHSSILSSENDRSPKFSHGIPSTSNGFKKNGDINGNGDYGNGMVDDDHRPRSVASSSSEEIKLILRRSENSVATQKGESNESKGSRVEGYSFFFDPDVTKQMVESESACFPPSDKAGKATVLSGSNLTLKLQDRTVILPFMIPILPSYGTFSKWQYNLARNIEIMWDAFLHYGSEHYTYDLMLSLFLTYVNFQFSIYQKIPLNGELTSKNA</sequence>
<feature type="compositionally biased region" description="Low complexity" evidence="2">
    <location>
        <begin position="845"/>
        <end position="855"/>
    </location>
</feature>
<reference evidence="6" key="1">
    <citation type="submission" date="2016-04" db="UniProtKB">
        <authorList>
            <consortium name="WormBaseParasite"/>
        </authorList>
    </citation>
    <scope>IDENTIFICATION</scope>
</reference>
<dbReference type="WBParaSite" id="DME_0000558001-mRNA-1">
    <property type="protein sequence ID" value="DME_0000558001-mRNA-1"/>
    <property type="gene ID" value="DME_0000558001"/>
</dbReference>
<dbReference type="STRING" id="318479.A0A158Q4S4"/>
<dbReference type="OrthoDB" id="5822464at2759"/>
<dbReference type="Proteomes" id="UP000038040">
    <property type="component" value="Unplaced"/>
</dbReference>
<evidence type="ECO:0000313" key="4">
    <source>
        <dbReference type="Proteomes" id="UP000038040"/>
    </source>
</evidence>
<accession>A0A158Q4S4</accession>
<evidence type="ECO:0000313" key="3">
    <source>
        <dbReference type="EMBL" id="VDN50652.1"/>
    </source>
</evidence>
<evidence type="ECO:0000313" key="6">
    <source>
        <dbReference type="WBParaSite" id="DME_0000558001-mRNA-1"/>
    </source>
</evidence>
<organism evidence="4 6">
    <name type="scientific">Dracunculus medinensis</name>
    <name type="common">Guinea worm</name>
    <dbReference type="NCBI Taxonomy" id="318479"/>
    <lineage>
        <taxon>Eukaryota</taxon>
        <taxon>Metazoa</taxon>
        <taxon>Ecdysozoa</taxon>
        <taxon>Nematoda</taxon>
        <taxon>Chromadorea</taxon>
        <taxon>Rhabditida</taxon>
        <taxon>Spirurina</taxon>
        <taxon>Dracunculoidea</taxon>
        <taxon>Dracunculidae</taxon>
        <taxon>Dracunculus</taxon>
    </lineage>
</organism>
<feature type="compositionally biased region" description="Polar residues" evidence="2">
    <location>
        <begin position="458"/>
        <end position="467"/>
    </location>
</feature>
<feature type="compositionally biased region" description="Basic and acidic residues" evidence="2">
    <location>
        <begin position="510"/>
        <end position="527"/>
    </location>
</feature>
<dbReference type="EMBL" id="UYYG01000006">
    <property type="protein sequence ID" value="VDN50652.1"/>
    <property type="molecule type" value="Genomic_DNA"/>
</dbReference>
<reference evidence="3 5" key="2">
    <citation type="submission" date="2018-11" db="EMBL/GenBank/DDBJ databases">
        <authorList>
            <consortium name="Pathogen Informatics"/>
        </authorList>
    </citation>
    <scope>NUCLEOTIDE SEQUENCE [LARGE SCALE GENOMIC DNA]</scope>
</reference>